<feature type="transmembrane region" description="Helical" evidence="1">
    <location>
        <begin position="233"/>
        <end position="254"/>
    </location>
</feature>
<feature type="transmembrane region" description="Helical" evidence="1">
    <location>
        <begin position="70"/>
        <end position="88"/>
    </location>
</feature>
<reference evidence="3" key="1">
    <citation type="journal article" date="2019" name="Int. J. Syst. Evol. Microbiol.">
        <title>The Global Catalogue of Microorganisms (GCM) 10K type strain sequencing project: providing services to taxonomists for standard genome sequencing and annotation.</title>
        <authorList>
            <consortium name="The Broad Institute Genomics Platform"/>
            <consortium name="The Broad Institute Genome Sequencing Center for Infectious Disease"/>
            <person name="Wu L."/>
            <person name="Ma J."/>
        </authorList>
    </citation>
    <scope>NUCLEOTIDE SEQUENCE [LARGE SCALE GENOMIC DNA]</scope>
    <source>
        <strain evidence="3">KCTC 22232</strain>
    </source>
</reference>
<feature type="transmembrane region" description="Helical" evidence="1">
    <location>
        <begin position="202"/>
        <end position="221"/>
    </location>
</feature>
<feature type="transmembrane region" description="Helical" evidence="1">
    <location>
        <begin position="176"/>
        <end position="195"/>
    </location>
</feature>
<protein>
    <recommendedName>
        <fullName evidence="4">DoxX family protein</fullName>
    </recommendedName>
</protein>
<evidence type="ECO:0000313" key="3">
    <source>
        <dbReference type="Proteomes" id="UP000621898"/>
    </source>
</evidence>
<dbReference type="RefSeq" id="WP_189442484.1">
    <property type="nucleotide sequence ID" value="NZ_BMXT01000005.1"/>
</dbReference>
<feature type="transmembrane region" description="Helical" evidence="1">
    <location>
        <begin position="143"/>
        <end position="164"/>
    </location>
</feature>
<dbReference type="EMBL" id="BMXT01000005">
    <property type="protein sequence ID" value="GGY35069.1"/>
    <property type="molecule type" value="Genomic_DNA"/>
</dbReference>
<keyword evidence="1" id="KW-1133">Transmembrane helix</keyword>
<name>A0ABQ3A7W5_9GAMM</name>
<organism evidence="2 3">
    <name type="scientific">Rhodanobacter panaciterrae</name>
    <dbReference type="NCBI Taxonomy" id="490572"/>
    <lineage>
        <taxon>Bacteria</taxon>
        <taxon>Pseudomonadati</taxon>
        <taxon>Pseudomonadota</taxon>
        <taxon>Gammaproteobacteria</taxon>
        <taxon>Lysobacterales</taxon>
        <taxon>Rhodanobacteraceae</taxon>
        <taxon>Rhodanobacter</taxon>
    </lineage>
</organism>
<comment type="caution">
    <text evidence="2">The sequence shown here is derived from an EMBL/GenBank/DDBJ whole genome shotgun (WGS) entry which is preliminary data.</text>
</comment>
<evidence type="ECO:0000256" key="1">
    <source>
        <dbReference type="SAM" id="Phobius"/>
    </source>
</evidence>
<keyword evidence="1" id="KW-0812">Transmembrane</keyword>
<evidence type="ECO:0000313" key="2">
    <source>
        <dbReference type="EMBL" id="GGY35069.1"/>
    </source>
</evidence>
<evidence type="ECO:0008006" key="4">
    <source>
        <dbReference type="Google" id="ProtNLM"/>
    </source>
</evidence>
<feature type="transmembrane region" description="Helical" evidence="1">
    <location>
        <begin position="45"/>
        <end position="63"/>
    </location>
</feature>
<sequence>MESLTRLGRIFFGTGMLAFGLMNVVTGIPVLGIEPIPDGAPAHAFWAYATGVLLIAGGVGVYLGRQRARIAAVGLGVLLFLWLIVLHLPTLAMHIHNGSVWTSAFECFALCSGAWILAAALADGNSDRSAAADRLRRMAGTGRYAFGVSLPVFGALHFIYWQYVASVIPGWIPGSPVFWAYFTGCAHIAAGLAILSGVQARLAATLLGSMFTSWVVLLHVPRVFAHPDHLDEWTSLCVAIGLSGVAWLMAGYFARQASGRQAHLERPDQREPASA</sequence>
<keyword evidence="3" id="KW-1185">Reference proteome</keyword>
<proteinExistence type="predicted"/>
<dbReference type="Proteomes" id="UP000621898">
    <property type="component" value="Unassembled WGS sequence"/>
</dbReference>
<feature type="transmembrane region" description="Helical" evidence="1">
    <location>
        <begin position="12"/>
        <end position="33"/>
    </location>
</feature>
<gene>
    <name evidence="2" type="ORF">GCM10008098_30370</name>
</gene>
<accession>A0ABQ3A7W5</accession>
<feature type="transmembrane region" description="Helical" evidence="1">
    <location>
        <begin position="100"/>
        <end position="122"/>
    </location>
</feature>
<keyword evidence="1" id="KW-0472">Membrane</keyword>